<feature type="transmembrane region" description="Helical" evidence="6">
    <location>
        <begin position="200"/>
        <end position="220"/>
    </location>
</feature>
<dbReference type="InterPro" id="IPR017896">
    <property type="entry name" value="4Fe4S_Fe-S-bd"/>
</dbReference>
<feature type="transmembrane region" description="Helical" evidence="6">
    <location>
        <begin position="177"/>
        <end position="193"/>
    </location>
</feature>
<keyword evidence="1" id="KW-0004">4Fe-4S</keyword>
<evidence type="ECO:0000256" key="5">
    <source>
        <dbReference type="ARBA" id="ARBA00023014"/>
    </source>
</evidence>
<dbReference type="InterPro" id="IPR017900">
    <property type="entry name" value="4Fe4S_Fe_S_CS"/>
</dbReference>
<keyword evidence="4" id="KW-0408">Iron</keyword>
<feature type="transmembrane region" description="Helical" evidence="6">
    <location>
        <begin position="6"/>
        <end position="26"/>
    </location>
</feature>
<keyword evidence="3" id="KW-0560">Oxidoreductase</keyword>
<evidence type="ECO:0000259" key="7">
    <source>
        <dbReference type="PROSITE" id="PS51379"/>
    </source>
</evidence>
<dbReference type="InterPro" id="IPR036197">
    <property type="entry name" value="NarG-like_sf"/>
</dbReference>
<evidence type="ECO:0000256" key="4">
    <source>
        <dbReference type="ARBA" id="ARBA00023004"/>
    </source>
</evidence>
<keyword evidence="6" id="KW-0812">Transmembrane</keyword>
<accession>A0ABT8EDL7</accession>
<dbReference type="InterPro" id="IPR051460">
    <property type="entry name" value="HdrC_iron-sulfur_subunit"/>
</dbReference>
<dbReference type="PROSITE" id="PS00198">
    <property type="entry name" value="4FE4S_FER_1"/>
    <property type="match status" value="1"/>
</dbReference>
<dbReference type="PANTHER" id="PTHR43255:SF1">
    <property type="entry name" value="IRON-SULFUR-BINDING OXIDOREDUCTASE FADF-RELATED"/>
    <property type="match status" value="1"/>
</dbReference>
<keyword evidence="6" id="KW-1133">Transmembrane helix</keyword>
<evidence type="ECO:0000256" key="6">
    <source>
        <dbReference type="SAM" id="Phobius"/>
    </source>
</evidence>
<comment type="caution">
    <text evidence="8">The sequence shown here is derived from an EMBL/GenBank/DDBJ whole genome shotgun (WGS) entry which is preliminary data.</text>
</comment>
<dbReference type="InterPro" id="IPR009051">
    <property type="entry name" value="Helical_ferredxn"/>
</dbReference>
<evidence type="ECO:0000256" key="3">
    <source>
        <dbReference type="ARBA" id="ARBA00023002"/>
    </source>
</evidence>
<feature type="transmembrane region" description="Helical" evidence="6">
    <location>
        <begin position="69"/>
        <end position="94"/>
    </location>
</feature>
<keyword evidence="5" id="KW-0411">Iron-sulfur</keyword>
<feature type="transmembrane region" description="Helical" evidence="6">
    <location>
        <begin position="144"/>
        <end position="165"/>
    </location>
</feature>
<keyword evidence="6" id="KW-0472">Membrane</keyword>
<reference evidence="8" key="1">
    <citation type="submission" date="2023-06" db="EMBL/GenBank/DDBJ databases">
        <title>Draft Genome Sequences of Representative Paenibacillus Polymyxa, Bacillus cereus, Fictibacillus sp., and Brevibacillus agri Strains Isolated from Amazonian Dark Earth.</title>
        <authorList>
            <person name="Pellegrinetti T.A."/>
            <person name="Cunha I.C.M."/>
            <person name="Chaves M.G."/>
            <person name="Freitas A.S."/>
            <person name="Silva A.V.R."/>
            <person name="Tsai S.M."/>
            <person name="Mendes L.W."/>
        </authorList>
    </citation>
    <scope>NUCLEOTIDE SEQUENCE</scope>
    <source>
        <strain evidence="8">CENA-BCM004</strain>
    </source>
</reference>
<dbReference type="Proteomes" id="UP001168694">
    <property type="component" value="Unassembled WGS sequence"/>
</dbReference>
<dbReference type="SUPFAM" id="SSF103501">
    <property type="entry name" value="Respiratory nitrate reductase 1 gamma chain"/>
    <property type="match status" value="1"/>
</dbReference>
<dbReference type="EMBL" id="JAUHLN010000009">
    <property type="protein sequence ID" value="MDN4075980.1"/>
    <property type="molecule type" value="Genomic_DNA"/>
</dbReference>
<sequence>MVGLLNFIAFLFVTGYAVYLFAQLVYSRYLFVKLGKKTAFEPNLKERINTVLVNVFGQRKLFKDKKSGLMHLVLFYGFFIIQIGLIEIIIKGFIIGYEFPFGAAHKYFSLMQEGTTFLMLCAVVYAFYRRYIEKLKRLQFKRDVKAAVVIVALTTLTISILFTLGFETVMLGHQPDFVYAPFSGVFAAVFSGIGTTAATVLFYVFWWVHLLTVLSFMVFVPQSKQLHELFAMINIFFKKVGPVGKLRKIDFEDEEAEEFGVGKIENFTQQQLIDLYACTECGRCTNMCPASGTGKTLSPMDLIVRMRDHLTEKGAAVTSRSAWMPGFIFGSSALSPSLIIESAGQETASTVEMPDLIGDVITKEELWACTTCGNCEDQCPVANEHVDKIIDMRRYLVLTEGNLPNEATRYFQNIERQSNPWGINRKERIKWLEGREDIVVPTVNEVDDFEYLFFVGSMGSFDKRSQKIAQSFAKILNIAGVNFSILGNEERNSGDTARRMGNEFLFQQLCQENIANFQAYNVKKIVTICPHTYNTFKNEYPEFGLEAEVYHHTELIWNLIQEGRIKPEKEVEEAIAYHDSCYLGRYNNIYDIPRKILKSIPSVEVLEMERNSEDSMCCGAGGGMMWIEETQGKRINIERTEQALRLNPTTIGSNCPYCLTMINDGTKAKEMEEQVKTLDIAEIVEKSLCSSGDKIP</sequence>
<dbReference type="RefSeq" id="WP_290402091.1">
    <property type="nucleotide sequence ID" value="NZ_JAUHLN010000009.1"/>
</dbReference>
<name>A0ABT8EDL7_9BACL</name>
<dbReference type="PANTHER" id="PTHR43255">
    <property type="entry name" value="IRON-SULFUR-BINDING OXIDOREDUCTASE FADF-RELATED-RELATED"/>
    <property type="match status" value="1"/>
</dbReference>
<dbReference type="PROSITE" id="PS51379">
    <property type="entry name" value="4FE4S_FER_2"/>
    <property type="match status" value="2"/>
</dbReference>
<evidence type="ECO:0000256" key="1">
    <source>
        <dbReference type="ARBA" id="ARBA00022485"/>
    </source>
</evidence>
<dbReference type="InterPro" id="IPR004017">
    <property type="entry name" value="Cys_rich_dom"/>
</dbReference>
<organism evidence="8 9">
    <name type="scientific">Fictibacillus terranigra</name>
    <dbReference type="NCBI Taxonomy" id="3058424"/>
    <lineage>
        <taxon>Bacteria</taxon>
        <taxon>Bacillati</taxon>
        <taxon>Bacillota</taxon>
        <taxon>Bacilli</taxon>
        <taxon>Bacillales</taxon>
        <taxon>Fictibacillaceae</taxon>
        <taxon>Fictibacillus</taxon>
    </lineage>
</organism>
<evidence type="ECO:0000313" key="9">
    <source>
        <dbReference type="Proteomes" id="UP001168694"/>
    </source>
</evidence>
<dbReference type="Gene3D" id="1.20.950.20">
    <property type="entry name" value="Transmembrane di-heme cytochromes, Chain C"/>
    <property type="match status" value="1"/>
</dbReference>
<dbReference type="Pfam" id="PF02754">
    <property type="entry name" value="CCG"/>
    <property type="match status" value="2"/>
</dbReference>
<dbReference type="Pfam" id="PF13187">
    <property type="entry name" value="Fer4_9"/>
    <property type="match status" value="1"/>
</dbReference>
<protein>
    <submittedName>
        <fullName evidence="8">(Fe-S)-binding protein</fullName>
    </submittedName>
</protein>
<feature type="transmembrane region" description="Helical" evidence="6">
    <location>
        <begin position="114"/>
        <end position="132"/>
    </location>
</feature>
<feature type="domain" description="4Fe-4S ferredoxin-type" evidence="7">
    <location>
        <begin position="269"/>
        <end position="298"/>
    </location>
</feature>
<evidence type="ECO:0000313" key="8">
    <source>
        <dbReference type="EMBL" id="MDN4075980.1"/>
    </source>
</evidence>
<dbReference type="Gene3D" id="1.10.1060.10">
    <property type="entry name" value="Alpha-helical ferredoxin"/>
    <property type="match status" value="1"/>
</dbReference>
<feature type="domain" description="4Fe-4S ferredoxin-type" evidence="7">
    <location>
        <begin position="358"/>
        <end position="389"/>
    </location>
</feature>
<gene>
    <name evidence="8" type="ORF">QYF49_23850</name>
</gene>
<keyword evidence="2" id="KW-0479">Metal-binding</keyword>
<keyword evidence="9" id="KW-1185">Reference proteome</keyword>
<evidence type="ECO:0000256" key="2">
    <source>
        <dbReference type="ARBA" id="ARBA00022723"/>
    </source>
</evidence>
<dbReference type="SUPFAM" id="SSF46548">
    <property type="entry name" value="alpha-helical ferredoxin"/>
    <property type="match status" value="1"/>
</dbReference>
<proteinExistence type="predicted"/>